<sequence>MPYITPEDELNLGGLWEGDELTENSESKSRSKRHTRFYEGSGDSDDWLWMSSFARVPIVALQSYCREAQLYCAAA</sequence>
<evidence type="ECO:0000313" key="3">
    <source>
        <dbReference type="Proteomes" id="UP000678393"/>
    </source>
</evidence>
<reference evidence="2" key="1">
    <citation type="submission" date="2021-04" db="EMBL/GenBank/DDBJ databases">
        <authorList>
            <consortium name="Molecular Ecology Group"/>
        </authorList>
    </citation>
    <scope>NUCLEOTIDE SEQUENCE</scope>
</reference>
<dbReference type="Proteomes" id="UP000678393">
    <property type="component" value="Unassembled WGS sequence"/>
</dbReference>
<dbReference type="OrthoDB" id="8626508at2759"/>
<comment type="caution">
    <text evidence="2">The sequence shown here is derived from an EMBL/GenBank/DDBJ whole genome shotgun (WGS) entry which is preliminary data.</text>
</comment>
<evidence type="ECO:0000256" key="1">
    <source>
        <dbReference type="SAM" id="MobiDB-lite"/>
    </source>
</evidence>
<proteinExistence type="predicted"/>
<accession>A0A8S4A1I8</accession>
<name>A0A8S4A1I8_9EUPU</name>
<gene>
    <name evidence="2" type="ORF">CUNI_LOCUS17899</name>
</gene>
<organism evidence="2 3">
    <name type="scientific">Candidula unifasciata</name>
    <dbReference type="NCBI Taxonomy" id="100452"/>
    <lineage>
        <taxon>Eukaryota</taxon>
        <taxon>Metazoa</taxon>
        <taxon>Spiralia</taxon>
        <taxon>Lophotrochozoa</taxon>
        <taxon>Mollusca</taxon>
        <taxon>Gastropoda</taxon>
        <taxon>Heterobranchia</taxon>
        <taxon>Euthyneura</taxon>
        <taxon>Panpulmonata</taxon>
        <taxon>Eupulmonata</taxon>
        <taxon>Stylommatophora</taxon>
        <taxon>Helicina</taxon>
        <taxon>Helicoidea</taxon>
        <taxon>Geomitridae</taxon>
        <taxon>Candidula</taxon>
    </lineage>
</organism>
<dbReference type="AlphaFoldDB" id="A0A8S4A1I8"/>
<keyword evidence="3" id="KW-1185">Reference proteome</keyword>
<dbReference type="EMBL" id="CAJHNH020005279">
    <property type="protein sequence ID" value="CAG5132341.1"/>
    <property type="molecule type" value="Genomic_DNA"/>
</dbReference>
<evidence type="ECO:0000313" key="2">
    <source>
        <dbReference type="EMBL" id="CAG5132341.1"/>
    </source>
</evidence>
<feature type="non-terminal residue" evidence="2">
    <location>
        <position position="1"/>
    </location>
</feature>
<feature type="region of interest" description="Disordered" evidence="1">
    <location>
        <begin position="15"/>
        <end position="37"/>
    </location>
</feature>
<protein>
    <submittedName>
        <fullName evidence="2">Uncharacterized protein</fullName>
    </submittedName>
</protein>